<dbReference type="Gene3D" id="2.130.10.10">
    <property type="entry name" value="YVTN repeat-like/Quinoprotein amine dehydrogenase"/>
    <property type="match status" value="1"/>
</dbReference>
<feature type="repeat" description="WD" evidence="3">
    <location>
        <begin position="100"/>
        <end position="132"/>
    </location>
</feature>
<dbReference type="PROSITE" id="PS50294">
    <property type="entry name" value="WD_REPEATS_REGION"/>
    <property type="match status" value="1"/>
</dbReference>
<evidence type="ECO:0000256" key="1">
    <source>
        <dbReference type="ARBA" id="ARBA00022574"/>
    </source>
</evidence>
<dbReference type="PROSITE" id="PS50082">
    <property type="entry name" value="WD_REPEATS_2"/>
    <property type="match status" value="2"/>
</dbReference>
<dbReference type="PANTHER" id="PTHR19876">
    <property type="entry name" value="COATOMER"/>
    <property type="match status" value="1"/>
</dbReference>
<evidence type="ECO:0000256" key="3">
    <source>
        <dbReference type="PROSITE-ProRule" id="PRU00221"/>
    </source>
</evidence>
<reference evidence="4" key="3">
    <citation type="journal article" date="2017" name="Nature">
        <title>Genome sequence of the progenitor of the wheat D genome Aegilops tauschii.</title>
        <authorList>
            <person name="Luo M.C."/>
            <person name="Gu Y.Q."/>
            <person name="Puiu D."/>
            <person name="Wang H."/>
            <person name="Twardziok S.O."/>
            <person name="Deal K.R."/>
            <person name="Huo N."/>
            <person name="Zhu T."/>
            <person name="Wang L."/>
            <person name="Wang Y."/>
            <person name="McGuire P.E."/>
            <person name="Liu S."/>
            <person name="Long H."/>
            <person name="Ramasamy R.K."/>
            <person name="Rodriguez J.C."/>
            <person name="Van S.L."/>
            <person name="Yuan L."/>
            <person name="Wang Z."/>
            <person name="Xia Z."/>
            <person name="Xiao L."/>
            <person name="Anderson O.D."/>
            <person name="Ouyang S."/>
            <person name="Liang Y."/>
            <person name="Zimin A.V."/>
            <person name="Pertea G."/>
            <person name="Qi P."/>
            <person name="Bennetzen J.L."/>
            <person name="Dai X."/>
            <person name="Dawson M.W."/>
            <person name="Muller H.G."/>
            <person name="Kugler K."/>
            <person name="Rivarola-Duarte L."/>
            <person name="Spannagl M."/>
            <person name="Mayer K.F.X."/>
            <person name="Lu F.H."/>
            <person name="Bevan M.W."/>
            <person name="Leroy P."/>
            <person name="Li P."/>
            <person name="You F.M."/>
            <person name="Sun Q."/>
            <person name="Liu Z."/>
            <person name="Lyons E."/>
            <person name="Wicker T."/>
            <person name="Salzberg S.L."/>
            <person name="Devos K.M."/>
            <person name="Dvorak J."/>
        </authorList>
    </citation>
    <scope>NUCLEOTIDE SEQUENCE [LARGE SCALE GENOMIC DNA]</scope>
    <source>
        <strain evidence="4">cv. AL8/78</strain>
    </source>
</reference>
<sequence>RSGVTKVIYRVDAAVPVDHHLTQIDVHPTEPWILASHRRGGVSIWNYETQERVMTLKNLAPTDMMRSVKFIARKRWFMAGDFHGWIHVHSFAMNDEVTKFKGHDGAVISLVVHPSDPLVVSSSVDRHIKLWNWKAGWRCVRKLKAHLNNVEKVLFNPWDSNCLASVGNDNMLKIWKISSPLPVTILDCDEHQLTVDYFHPGGDRQYIVTGSVSGKARVYMQYTWIFSSSPQSVCVSSVLFFTPPDLGCEDKYVHSTYQWAPNWPMRWCGTSRLSVASHDFTGKCYFFVQLRY</sequence>
<name>A0A453MV57_AEGTS</name>
<dbReference type="GO" id="GO:0006891">
    <property type="term" value="P:intra-Golgi vesicle-mediated transport"/>
    <property type="evidence" value="ECO:0007669"/>
    <property type="project" value="TreeGrafter"/>
</dbReference>
<protein>
    <submittedName>
        <fullName evidence="4">Uncharacterized protein</fullName>
    </submittedName>
</protein>
<reference evidence="5" key="1">
    <citation type="journal article" date="2014" name="Science">
        <title>Ancient hybridizations among the ancestral genomes of bread wheat.</title>
        <authorList>
            <consortium name="International Wheat Genome Sequencing Consortium,"/>
            <person name="Marcussen T."/>
            <person name="Sandve S.R."/>
            <person name="Heier L."/>
            <person name="Spannagl M."/>
            <person name="Pfeifer M."/>
            <person name="Jakobsen K.S."/>
            <person name="Wulff B.B."/>
            <person name="Steuernagel B."/>
            <person name="Mayer K.F."/>
            <person name="Olsen O.A."/>
        </authorList>
    </citation>
    <scope>NUCLEOTIDE SEQUENCE [LARGE SCALE GENOMIC DNA]</scope>
    <source>
        <strain evidence="5">cv. AL8/78</strain>
    </source>
</reference>
<dbReference type="GO" id="GO:0030126">
    <property type="term" value="C:COPI vesicle coat"/>
    <property type="evidence" value="ECO:0007669"/>
    <property type="project" value="TreeGrafter"/>
</dbReference>
<dbReference type="EnsemblPlants" id="AET6Gv20104100.13">
    <property type="protein sequence ID" value="AET6Gv20104100.13"/>
    <property type="gene ID" value="AET6Gv20104100"/>
</dbReference>
<dbReference type="Pfam" id="PF00400">
    <property type="entry name" value="WD40"/>
    <property type="match status" value="2"/>
</dbReference>
<dbReference type="InterPro" id="IPR015943">
    <property type="entry name" value="WD40/YVTN_repeat-like_dom_sf"/>
</dbReference>
<dbReference type="SMART" id="SM00320">
    <property type="entry name" value="WD40"/>
    <property type="match status" value="5"/>
</dbReference>
<keyword evidence="2" id="KW-0677">Repeat</keyword>
<dbReference type="AlphaFoldDB" id="A0A453MV57"/>
<dbReference type="Gramene" id="AET6Gv20104100.13">
    <property type="protein sequence ID" value="AET6Gv20104100.13"/>
    <property type="gene ID" value="AET6Gv20104100"/>
</dbReference>
<dbReference type="GO" id="GO:0006888">
    <property type="term" value="P:endoplasmic reticulum to Golgi vesicle-mediated transport"/>
    <property type="evidence" value="ECO:0007669"/>
    <property type="project" value="TreeGrafter"/>
</dbReference>
<feature type="repeat" description="WD" evidence="3">
    <location>
        <begin position="143"/>
        <end position="179"/>
    </location>
</feature>
<dbReference type="InterPro" id="IPR036322">
    <property type="entry name" value="WD40_repeat_dom_sf"/>
</dbReference>
<reference evidence="4" key="5">
    <citation type="journal article" date="2021" name="G3 (Bethesda)">
        <title>Aegilops tauschii genome assembly Aet v5.0 features greater sequence contiguity and improved annotation.</title>
        <authorList>
            <person name="Wang L."/>
            <person name="Zhu T."/>
            <person name="Rodriguez J.C."/>
            <person name="Deal K.R."/>
            <person name="Dubcovsky J."/>
            <person name="McGuire P.E."/>
            <person name="Lux T."/>
            <person name="Spannagl M."/>
            <person name="Mayer K.F.X."/>
            <person name="Baldrich P."/>
            <person name="Meyers B.C."/>
            <person name="Huo N."/>
            <person name="Gu Y.Q."/>
            <person name="Zhou H."/>
            <person name="Devos K.M."/>
            <person name="Bennetzen J.L."/>
            <person name="Unver T."/>
            <person name="Budak H."/>
            <person name="Gulick P.J."/>
            <person name="Galiba G."/>
            <person name="Kalapos B."/>
            <person name="Nelson D.R."/>
            <person name="Li P."/>
            <person name="You F.M."/>
            <person name="Luo M.C."/>
            <person name="Dvorak J."/>
        </authorList>
    </citation>
    <scope>NUCLEOTIDE SEQUENCE [LARGE SCALE GENOMIC DNA]</scope>
    <source>
        <strain evidence="4">cv. AL8/78</strain>
    </source>
</reference>
<organism evidence="4 5">
    <name type="scientific">Aegilops tauschii subsp. strangulata</name>
    <name type="common">Goatgrass</name>
    <dbReference type="NCBI Taxonomy" id="200361"/>
    <lineage>
        <taxon>Eukaryota</taxon>
        <taxon>Viridiplantae</taxon>
        <taxon>Streptophyta</taxon>
        <taxon>Embryophyta</taxon>
        <taxon>Tracheophyta</taxon>
        <taxon>Spermatophyta</taxon>
        <taxon>Magnoliopsida</taxon>
        <taxon>Liliopsida</taxon>
        <taxon>Poales</taxon>
        <taxon>Poaceae</taxon>
        <taxon>BOP clade</taxon>
        <taxon>Pooideae</taxon>
        <taxon>Triticodae</taxon>
        <taxon>Triticeae</taxon>
        <taxon>Triticinae</taxon>
        <taxon>Aegilops</taxon>
    </lineage>
</organism>
<evidence type="ECO:0000313" key="4">
    <source>
        <dbReference type="EnsemblPlants" id="AET6Gv20104100.13"/>
    </source>
</evidence>
<evidence type="ECO:0000256" key="2">
    <source>
        <dbReference type="ARBA" id="ARBA00022737"/>
    </source>
</evidence>
<keyword evidence="1 3" id="KW-0853">WD repeat</keyword>
<dbReference type="PANTHER" id="PTHR19876:SF72">
    <property type="entry name" value="COATOMER WD ASSOCIATED REGION DOMAIN-CONTAINING PROTEIN"/>
    <property type="match status" value="1"/>
</dbReference>
<dbReference type="Proteomes" id="UP000015105">
    <property type="component" value="Chromosome 6D"/>
</dbReference>
<accession>A0A453MV57</accession>
<dbReference type="GO" id="GO:0006886">
    <property type="term" value="P:intracellular protein transport"/>
    <property type="evidence" value="ECO:0007669"/>
    <property type="project" value="TreeGrafter"/>
</dbReference>
<dbReference type="SUPFAM" id="SSF50978">
    <property type="entry name" value="WD40 repeat-like"/>
    <property type="match status" value="1"/>
</dbReference>
<reference evidence="5" key="2">
    <citation type="journal article" date="2017" name="Nat. Plants">
        <title>The Aegilops tauschii genome reveals multiple impacts of transposons.</title>
        <authorList>
            <person name="Zhao G."/>
            <person name="Zou C."/>
            <person name="Li K."/>
            <person name="Wang K."/>
            <person name="Li T."/>
            <person name="Gao L."/>
            <person name="Zhang X."/>
            <person name="Wang H."/>
            <person name="Yang Z."/>
            <person name="Liu X."/>
            <person name="Jiang W."/>
            <person name="Mao L."/>
            <person name="Kong X."/>
            <person name="Jiao Y."/>
            <person name="Jia J."/>
        </authorList>
    </citation>
    <scope>NUCLEOTIDE SEQUENCE [LARGE SCALE GENOMIC DNA]</scope>
    <source>
        <strain evidence="5">cv. AL8/78</strain>
    </source>
</reference>
<dbReference type="GO" id="GO:0006890">
    <property type="term" value="P:retrograde vesicle-mediated transport, Golgi to endoplasmic reticulum"/>
    <property type="evidence" value="ECO:0007669"/>
    <property type="project" value="TreeGrafter"/>
</dbReference>
<keyword evidence="5" id="KW-1185">Reference proteome</keyword>
<reference evidence="4" key="4">
    <citation type="submission" date="2019-03" db="UniProtKB">
        <authorList>
            <consortium name="EnsemblPlants"/>
        </authorList>
    </citation>
    <scope>IDENTIFICATION</scope>
</reference>
<dbReference type="InterPro" id="IPR050844">
    <property type="entry name" value="Coatomer_complex_subunit"/>
</dbReference>
<dbReference type="InterPro" id="IPR001680">
    <property type="entry name" value="WD40_rpt"/>
</dbReference>
<proteinExistence type="predicted"/>
<evidence type="ECO:0000313" key="5">
    <source>
        <dbReference type="Proteomes" id="UP000015105"/>
    </source>
</evidence>